<comment type="function">
    <text evidence="2">Exopeptidase that catalyzes the hydrolytic cleavage of multi-L-arginyl-poly-L-aspartic acid (cyanophycin; a water-insoluble reserve polymer) into aspartate-arginine dipeptides.</text>
</comment>
<reference evidence="11" key="1">
    <citation type="submission" date="2017-01" db="EMBL/GenBank/DDBJ databases">
        <authorList>
            <person name="Varghese N."/>
            <person name="Submissions S."/>
        </authorList>
    </citation>
    <scope>NUCLEOTIDE SEQUENCE [LARGE SCALE GENOMIC DNA]</scope>
    <source>
        <strain evidence="11">DSM 16176</strain>
    </source>
</reference>
<feature type="active site" description="Charge relay system" evidence="9">
    <location>
        <position position="203"/>
    </location>
</feature>
<keyword evidence="6" id="KW-0645">Protease</keyword>
<dbReference type="Gene3D" id="3.40.50.880">
    <property type="match status" value="1"/>
</dbReference>
<evidence type="ECO:0000313" key="10">
    <source>
        <dbReference type="EMBL" id="SIS85807.1"/>
    </source>
</evidence>
<evidence type="ECO:0000256" key="3">
    <source>
        <dbReference type="ARBA" id="ARBA00006534"/>
    </source>
</evidence>
<dbReference type="PIRSF" id="PIRSF032067">
    <property type="entry name" value="Cyanophycinase"/>
    <property type="match status" value="1"/>
</dbReference>
<gene>
    <name evidence="10" type="ORF">SAMN05421799_105171</name>
</gene>
<keyword evidence="7" id="KW-0378">Hydrolase</keyword>
<dbReference type="NCBIfam" id="TIGR02069">
    <property type="entry name" value="cyanophycinase"/>
    <property type="match status" value="1"/>
</dbReference>
<dbReference type="InterPro" id="IPR005320">
    <property type="entry name" value="Peptidase_S51"/>
</dbReference>
<evidence type="ECO:0000256" key="2">
    <source>
        <dbReference type="ARBA" id="ARBA00002039"/>
    </source>
</evidence>
<dbReference type="CDD" id="cd03145">
    <property type="entry name" value="GAT1_cyanophycinase"/>
    <property type="match status" value="1"/>
</dbReference>
<organism evidence="10 11">
    <name type="scientific">Alicyclobacillus vulcanalis</name>
    <dbReference type="NCBI Taxonomy" id="252246"/>
    <lineage>
        <taxon>Bacteria</taxon>
        <taxon>Bacillati</taxon>
        <taxon>Bacillota</taxon>
        <taxon>Bacilli</taxon>
        <taxon>Bacillales</taxon>
        <taxon>Alicyclobacillaceae</taxon>
        <taxon>Alicyclobacillus</taxon>
    </lineage>
</organism>
<keyword evidence="8" id="KW-0720">Serine protease</keyword>
<dbReference type="AlphaFoldDB" id="A0A1N7MIB0"/>
<dbReference type="PANTHER" id="PTHR36175:SF1">
    <property type="entry name" value="CYANOPHYCINASE"/>
    <property type="match status" value="1"/>
</dbReference>
<evidence type="ECO:0000256" key="5">
    <source>
        <dbReference type="ARBA" id="ARBA00015719"/>
    </source>
</evidence>
<dbReference type="GO" id="GO:0008236">
    <property type="term" value="F:serine-type peptidase activity"/>
    <property type="evidence" value="ECO:0007669"/>
    <property type="project" value="UniProtKB-KW"/>
</dbReference>
<feature type="active site" description="Charge relay system" evidence="9">
    <location>
        <position position="230"/>
    </location>
</feature>
<evidence type="ECO:0000313" key="11">
    <source>
        <dbReference type="Proteomes" id="UP000186156"/>
    </source>
</evidence>
<sequence length="310" mass="33619">MTLAAFCWASNDGQGFRKEYEDDLTNIWEGVRLGQRGPLVIIGGAEDKTGECRILRRFLELGGGKHARVLVVTVATKTPVEVGATYVDVFHRLGVDDVRTFDVSTREAANRDSAVQMIAQATCIFFTGGDQERITKLLGGTKVDAALHQAHRKGAVLGGTSAGASMMSSTMIVEGEGETNPRPSIVRMAPGMEFLDGCVIDQHFAERGRLGRLLSAVAQYPHHLGLGIDEDTAVVVHGGDVLEVVGRGAVSVVDAGHLTYSNLDHIRRDESLALCDVTLHTLPEGCGFLLRERRPIPDFPHWLHQKELSS</sequence>
<protein>
    <recommendedName>
        <fullName evidence="5">Cyanophycinase</fullName>
        <ecNumber evidence="4">3.4.15.6</ecNumber>
    </recommendedName>
</protein>
<accession>A0A1N7MIB0</accession>
<dbReference type="SUPFAM" id="SSF52317">
    <property type="entry name" value="Class I glutamine amidotransferase-like"/>
    <property type="match status" value="1"/>
</dbReference>
<dbReference type="GO" id="GO:0006508">
    <property type="term" value="P:proteolysis"/>
    <property type="evidence" value="ECO:0007669"/>
    <property type="project" value="UniProtKB-KW"/>
</dbReference>
<proteinExistence type="inferred from homology"/>
<dbReference type="STRING" id="252246.SAMN05421799_105171"/>
<comment type="catalytic activity">
    <reaction evidence="1">
        <text>[L-4-(L-arginin-2-N-yl)aspartate](n) + H2O = [L-4-(L-arginin-2-N-yl)aspartate](n-1) + L-4-(L-arginin-2-N-yl)aspartate</text>
        <dbReference type="Rhea" id="RHEA:12845"/>
        <dbReference type="Rhea" id="RHEA-COMP:13728"/>
        <dbReference type="Rhea" id="RHEA-COMP:13734"/>
        <dbReference type="ChEBI" id="CHEBI:15377"/>
        <dbReference type="ChEBI" id="CHEBI:137986"/>
        <dbReference type="ChEBI" id="CHEBI:137991"/>
        <dbReference type="EC" id="3.4.15.6"/>
    </reaction>
</comment>
<dbReference type="GO" id="GO:0008241">
    <property type="term" value="F:peptidyl-dipeptidase activity"/>
    <property type="evidence" value="ECO:0007669"/>
    <property type="project" value="UniProtKB-EC"/>
</dbReference>
<evidence type="ECO:0000256" key="9">
    <source>
        <dbReference type="PIRSR" id="PIRSR032067-1"/>
    </source>
</evidence>
<keyword evidence="11" id="KW-1185">Reference proteome</keyword>
<feature type="active site" description="Charge relay system" evidence="9">
    <location>
        <position position="161"/>
    </location>
</feature>
<comment type="similarity">
    <text evidence="3">Belongs to the peptidase S51 family.</text>
</comment>
<dbReference type="PANTHER" id="PTHR36175">
    <property type="entry name" value="CYANOPHYCINASE"/>
    <property type="match status" value="1"/>
</dbReference>
<dbReference type="InterPro" id="IPR011811">
    <property type="entry name" value="Peptidase_S51_cyanophycinase"/>
</dbReference>
<evidence type="ECO:0000256" key="6">
    <source>
        <dbReference type="ARBA" id="ARBA00022670"/>
    </source>
</evidence>
<evidence type="ECO:0000256" key="4">
    <source>
        <dbReference type="ARBA" id="ARBA00013115"/>
    </source>
</evidence>
<name>A0A1N7MIB0_9BACL</name>
<dbReference type="InterPro" id="IPR029062">
    <property type="entry name" value="Class_I_gatase-like"/>
</dbReference>
<dbReference type="EC" id="3.4.15.6" evidence="4"/>
<evidence type="ECO:0000256" key="1">
    <source>
        <dbReference type="ARBA" id="ARBA00001092"/>
    </source>
</evidence>
<dbReference type="Pfam" id="PF03575">
    <property type="entry name" value="Peptidase_S51"/>
    <property type="match status" value="1"/>
</dbReference>
<evidence type="ECO:0000256" key="8">
    <source>
        <dbReference type="ARBA" id="ARBA00022825"/>
    </source>
</evidence>
<dbReference type="EMBL" id="FTOO01000005">
    <property type="protein sequence ID" value="SIS85807.1"/>
    <property type="molecule type" value="Genomic_DNA"/>
</dbReference>
<dbReference type="Proteomes" id="UP000186156">
    <property type="component" value="Unassembled WGS sequence"/>
</dbReference>
<evidence type="ECO:0000256" key="7">
    <source>
        <dbReference type="ARBA" id="ARBA00022801"/>
    </source>
</evidence>